<evidence type="ECO:0008006" key="3">
    <source>
        <dbReference type="Google" id="ProtNLM"/>
    </source>
</evidence>
<evidence type="ECO:0000313" key="2">
    <source>
        <dbReference type="Proteomes" id="UP000539372"/>
    </source>
</evidence>
<comment type="caution">
    <text evidence="1">The sequence shown here is derived from an EMBL/GenBank/DDBJ whole genome shotgun (WGS) entry which is preliminary data.</text>
</comment>
<dbReference type="Gene3D" id="3.40.50.300">
    <property type="entry name" value="P-loop containing nucleotide triphosphate hydrolases"/>
    <property type="match status" value="1"/>
</dbReference>
<name>A0A7Y0HEH3_9PROT</name>
<sequence>MSVYRAEIFETARNGGAWREGTEGDGVWADAGLRLATARRHVDRIERQFRRAPSKGSALRTGFAAVDAVLPDGGLTCGAIHESLGLAARRFAVHLLARRLENAAAPALWAVPVAAGHALYGPGLAGYGVDPSRLVIARYRSAVEGLWLIEEALKSGAFSLVLGEPEGALGTTAARRLSLAAEAGGTCGLLVSEGGAAISAPGTSASRWRAEPAPAAISETGPVRRRLSLVLERCRGLTGEETRRWLLDTV</sequence>
<dbReference type="AlphaFoldDB" id="A0A7Y0HEH3"/>
<accession>A0A7Y0HEH3</accession>
<gene>
    <name evidence="1" type="ORF">HH303_09370</name>
</gene>
<organism evidence="1 2">
    <name type="scientific">Pacificispira spongiicola</name>
    <dbReference type="NCBI Taxonomy" id="2729598"/>
    <lineage>
        <taxon>Bacteria</taxon>
        <taxon>Pseudomonadati</taxon>
        <taxon>Pseudomonadota</taxon>
        <taxon>Alphaproteobacteria</taxon>
        <taxon>Rhodospirillales</taxon>
        <taxon>Rhodospirillaceae</taxon>
        <taxon>Pacificispira</taxon>
    </lineage>
</organism>
<evidence type="ECO:0000313" key="1">
    <source>
        <dbReference type="EMBL" id="NMM44690.1"/>
    </source>
</evidence>
<dbReference type="EMBL" id="JABBNT010000002">
    <property type="protein sequence ID" value="NMM44690.1"/>
    <property type="molecule type" value="Genomic_DNA"/>
</dbReference>
<proteinExistence type="predicted"/>
<protein>
    <recommendedName>
        <fullName evidence="3">Protein ImuA</fullName>
    </recommendedName>
</protein>
<dbReference type="RefSeq" id="WP_169625034.1">
    <property type="nucleotide sequence ID" value="NZ_JABBNT010000002.1"/>
</dbReference>
<dbReference type="InterPro" id="IPR027417">
    <property type="entry name" value="P-loop_NTPase"/>
</dbReference>
<keyword evidence="2" id="KW-1185">Reference proteome</keyword>
<dbReference type="Proteomes" id="UP000539372">
    <property type="component" value="Unassembled WGS sequence"/>
</dbReference>
<dbReference type="SUPFAM" id="SSF52540">
    <property type="entry name" value="P-loop containing nucleoside triphosphate hydrolases"/>
    <property type="match status" value="1"/>
</dbReference>
<reference evidence="1 2" key="1">
    <citation type="submission" date="2020-04" db="EMBL/GenBank/DDBJ databases">
        <title>Rhodospirillaceae bacterium KN72 isolated from deep sea.</title>
        <authorList>
            <person name="Zhang D.-C."/>
        </authorList>
    </citation>
    <scope>NUCLEOTIDE SEQUENCE [LARGE SCALE GENOMIC DNA]</scope>
    <source>
        <strain evidence="1 2">KN72</strain>
    </source>
</reference>